<gene>
    <name evidence="1" type="ORF">SVIM_LOCUS509680</name>
</gene>
<dbReference type="EMBL" id="CAADRP010002318">
    <property type="protein sequence ID" value="VFU66033.1"/>
    <property type="molecule type" value="Genomic_DNA"/>
</dbReference>
<accession>A0A6N2NGY4</accession>
<reference evidence="1" key="1">
    <citation type="submission" date="2019-03" db="EMBL/GenBank/DDBJ databases">
        <authorList>
            <person name="Mank J."/>
            <person name="Almeida P."/>
        </authorList>
    </citation>
    <scope>NUCLEOTIDE SEQUENCE</scope>
    <source>
        <strain evidence="1">78183</strain>
    </source>
</reference>
<organism evidence="1">
    <name type="scientific">Salix viminalis</name>
    <name type="common">Common osier</name>
    <name type="synonym">Basket willow</name>
    <dbReference type="NCBI Taxonomy" id="40686"/>
    <lineage>
        <taxon>Eukaryota</taxon>
        <taxon>Viridiplantae</taxon>
        <taxon>Streptophyta</taxon>
        <taxon>Embryophyta</taxon>
        <taxon>Tracheophyta</taxon>
        <taxon>Spermatophyta</taxon>
        <taxon>Magnoliopsida</taxon>
        <taxon>eudicotyledons</taxon>
        <taxon>Gunneridae</taxon>
        <taxon>Pentapetalae</taxon>
        <taxon>rosids</taxon>
        <taxon>fabids</taxon>
        <taxon>Malpighiales</taxon>
        <taxon>Salicaceae</taxon>
        <taxon>Saliceae</taxon>
        <taxon>Salix</taxon>
    </lineage>
</organism>
<protein>
    <submittedName>
        <fullName evidence="1">Uncharacterized protein</fullName>
    </submittedName>
</protein>
<name>A0A6N2NGY4_SALVM</name>
<proteinExistence type="predicted"/>
<dbReference type="AlphaFoldDB" id="A0A6N2NGY4"/>
<evidence type="ECO:0000313" key="1">
    <source>
        <dbReference type="EMBL" id="VFU66033.1"/>
    </source>
</evidence>
<sequence length="169" mass="19177">MDEEKNYVILDSISTNGGINGEMMKDVSKPLTPEGSVYEKIIGRVITLIKVRGHDLSQVKKEVNHALLTMIMGVVTHFKRKRFLYHQLRKQQLGTLTRAGPKEFKDIFSQGRYSLAKGVTEKLGSVSRLELNFPEIGYSFAASMIRIPISMKNIYQHQRSLGCFKVNSE</sequence>